<evidence type="ECO:0000256" key="9">
    <source>
        <dbReference type="ARBA" id="ARBA00056995"/>
    </source>
</evidence>
<dbReference type="SUPFAM" id="SSF48652">
    <property type="entry name" value="Tetraspanin"/>
    <property type="match status" value="1"/>
</dbReference>
<accession>A0AAD1W6U5</accession>
<protein>
    <recommendedName>
        <fullName evidence="11">Tetraspanin-10</fullName>
    </recommendedName>
    <alternativeName>
        <fullName evidence="12">Oculospanin</fullName>
    </alternativeName>
</protein>
<comment type="subcellular location">
    <subcellularLocation>
        <location evidence="1">Cell membrane</location>
        <topology evidence="1">Multi-pass membrane protein</topology>
    </subcellularLocation>
</comment>
<dbReference type="AlphaFoldDB" id="A0AAD1W6U5"/>
<keyword evidence="8" id="KW-0325">Glycoprotein</keyword>
<keyword evidence="6 14" id="KW-0472">Membrane</keyword>
<keyword evidence="7" id="KW-1015">Disulfide bond</keyword>
<feature type="transmembrane region" description="Helical" evidence="14">
    <location>
        <begin position="86"/>
        <end position="111"/>
    </location>
</feature>
<evidence type="ECO:0000256" key="12">
    <source>
        <dbReference type="ARBA" id="ARBA00083961"/>
    </source>
</evidence>
<comment type="function">
    <text evidence="9">Part of TspanC8 subgroup, composed of 6 members that interact with the transmembrane metalloprotease ADAM10. This interaction is required for ADAM10 exit from the endoplasmic reticulum and for enzymatic maturation and trafficking to the cell surface as well as substrate specificity. Different TspanC8/ADAM10 complexes have distinct substrates.</text>
</comment>
<evidence type="ECO:0000256" key="7">
    <source>
        <dbReference type="ARBA" id="ARBA00023157"/>
    </source>
</evidence>
<evidence type="ECO:0000256" key="13">
    <source>
        <dbReference type="SAM" id="MobiDB-lite"/>
    </source>
</evidence>
<evidence type="ECO:0000256" key="6">
    <source>
        <dbReference type="ARBA" id="ARBA00023136"/>
    </source>
</evidence>
<name>A0AAD1W6U5_PELCU</name>
<reference evidence="15" key="1">
    <citation type="submission" date="2022-03" db="EMBL/GenBank/DDBJ databases">
        <authorList>
            <person name="Alioto T."/>
            <person name="Alioto T."/>
            <person name="Gomez Garrido J."/>
        </authorList>
    </citation>
    <scope>NUCLEOTIDE SEQUENCE</scope>
</reference>
<dbReference type="Proteomes" id="UP001295444">
    <property type="component" value="Chromosome 05"/>
</dbReference>
<sequence length="351" mass="39338">MGGRRFWHFQTWLCFTKKNPEEPNERSRLIPKDNADSQQVPDGEDSEEEQHSAYSCPELVVTKSMSTKNWPRPMTHLPTLLVFIKYLMFITNFVFSVVGFTILGIGFWGLIDKQSLISEKIGSLGTDPMLFFILVGLVICALSVSGCVGFLRENICLLKLFSAGMCVLIVIQSVLAIAFLSFREQIQDSVKQSMMVALTRYQDDSDLRFIMDEIQLGMECCGVQSYQDWGVNLYFNCSSAGVHSCGVPYSCCIDPLENGTVPNSQCGFKVQEMGETLAGSTVYLGGCVPQLSLWLSRRFWDIASGFLLVTAIELINVSCAQRILGEIMFGKNTMEGLGRPKHHEWTFTDQK</sequence>
<evidence type="ECO:0000256" key="4">
    <source>
        <dbReference type="ARBA" id="ARBA00022692"/>
    </source>
</evidence>
<keyword evidence="16" id="KW-1185">Reference proteome</keyword>
<dbReference type="InterPro" id="IPR008952">
    <property type="entry name" value="Tetraspanin_EC2_sf"/>
</dbReference>
<evidence type="ECO:0000256" key="8">
    <source>
        <dbReference type="ARBA" id="ARBA00023180"/>
    </source>
</evidence>
<dbReference type="Gene3D" id="1.10.1450.10">
    <property type="entry name" value="Tetraspanin"/>
    <property type="match status" value="1"/>
</dbReference>
<evidence type="ECO:0000256" key="5">
    <source>
        <dbReference type="ARBA" id="ARBA00022989"/>
    </source>
</evidence>
<feature type="region of interest" description="Disordered" evidence="13">
    <location>
        <begin position="19"/>
        <end position="53"/>
    </location>
</feature>
<keyword evidence="5 14" id="KW-1133">Transmembrane helix</keyword>
<comment type="subunit">
    <text evidence="10">Interacts with ADAM10.</text>
</comment>
<gene>
    <name evidence="15" type="ORF">PECUL_23A029581</name>
</gene>
<dbReference type="PANTHER" id="PTHR19282">
    <property type="entry name" value="TETRASPANIN"/>
    <property type="match status" value="1"/>
</dbReference>
<dbReference type="EMBL" id="OW240916">
    <property type="protein sequence ID" value="CAH2291576.1"/>
    <property type="molecule type" value="Genomic_DNA"/>
</dbReference>
<dbReference type="GO" id="GO:0019899">
    <property type="term" value="F:enzyme binding"/>
    <property type="evidence" value="ECO:0007669"/>
    <property type="project" value="UniProtKB-ARBA"/>
</dbReference>
<comment type="similarity">
    <text evidence="2">Belongs to the tetraspanin (TM4SF) family.</text>
</comment>
<organism evidence="15 16">
    <name type="scientific">Pelobates cultripes</name>
    <name type="common">Western spadefoot toad</name>
    <dbReference type="NCBI Taxonomy" id="61616"/>
    <lineage>
        <taxon>Eukaryota</taxon>
        <taxon>Metazoa</taxon>
        <taxon>Chordata</taxon>
        <taxon>Craniata</taxon>
        <taxon>Vertebrata</taxon>
        <taxon>Euteleostomi</taxon>
        <taxon>Amphibia</taxon>
        <taxon>Batrachia</taxon>
        <taxon>Anura</taxon>
        <taxon>Pelobatoidea</taxon>
        <taxon>Pelobatidae</taxon>
        <taxon>Pelobates</taxon>
    </lineage>
</organism>
<dbReference type="Pfam" id="PF00335">
    <property type="entry name" value="Tetraspanin"/>
    <property type="match status" value="1"/>
</dbReference>
<evidence type="ECO:0000256" key="10">
    <source>
        <dbReference type="ARBA" id="ARBA00065402"/>
    </source>
</evidence>
<dbReference type="PANTHER" id="PTHR19282:SF550">
    <property type="entry name" value="TETRASPANIN-10"/>
    <property type="match status" value="1"/>
</dbReference>
<dbReference type="CDD" id="cd03167">
    <property type="entry name" value="oculospanin_like_LEL"/>
    <property type="match status" value="1"/>
</dbReference>
<evidence type="ECO:0000256" key="1">
    <source>
        <dbReference type="ARBA" id="ARBA00004651"/>
    </source>
</evidence>
<evidence type="ECO:0000313" key="16">
    <source>
        <dbReference type="Proteomes" id="UP001295444"/>
    </source>
</evidence>
<dbReference type="PRINTS" id="PR00259">
    <property type="entry name" value="TMFOUR"/>
</dbReference>
<proteinExistence type="inferred from homology"/>
<feature type="compositionally biased region" description="Basic and acidic residues" evidence="13">
    <location>
        <begin position="19"/>
        <end position="35"/>
    </location>
</feature>
<keyword evidence="3" id="KW-1003">Cell membrane</keyword>
<dbReference type="InterPro" id="IPR018499">
    <property type="entry name" value="Tetraspanin/Peripherin"/>
</dbReference>
<feature type="transmembrane region" description="Helical" evidence="14">
    <location>
        <begin position="131"/>
        <end position="151"/>
    </location>
</feature>
<evidence type="ECO:0000256" key="14">
    <source>
        <dbReference type="SAM" id="Phobius"/>
    </source>
</evidence>
<evidence type="ECO:0000256" key="2">
    <source>
        <dbReference type="ARBA" id="ARBA00006840"/>
    </source>
</evidence>
<dbReference type="FunFam" id="1.10.1450.10:FF:000033">
    <property type="entry name" value="Tetraspanin"/>
    <property type="match status" value="1"/>
</dbReference>
<evidence type="ECO:0000313" key="15">
    <source>
        <dbReference type="EMBL" id="CAH2291576.1"/>
    </source>
</evidence>
<keyword evidence="4 14" id="KW-0812">Transmembrane</keyword>
<dbReference type="GO" id="GO:0005886">
    <property type="term" value="C:plasma membrane"/>
    <property type="evidence" value="ECO:0007669"/>
    <property type="project" value="UniProtKB-SubCell"/>
</dbReference>
<evidence type="ECO:0000256" key="11">
    <source>
        <dbReference type="ARBA" id="ARBA00073330"/>
    </source>
</evidence>
<feature type="transmembrane region" description="Helical" evidence="14">
    <location>
        <begin position="160"/>
        <end position="182"/>
    </location>
</feature>
<evidence type="ECO:0000256" key="3">
    <source>
        <dbReference type="ARBA" id="ARBA00022475"/>
    </source>
</evidence>